<dbReference type="InterPro" id="IPR013149">
    <property type="entry name" value="ADH-like_C"/>
</dbReference>
<evidence type="ECO:0000256" key="3">
    <source>
        <dbReference type="ARBA" id="ARBA00022723"/>
    </source>
</evidence>
<dbReference type="Proteomes" id="UP001199469">
    <property type="component" value="Unassembled WGS sequence"/>
</dbReference>
<dbReference type="SUPFAM" id="SSF50129">
    <property type="entry name" value="GroES-like"/>
    <property type="match status" value="1"/>
</dbReference>
<keyword evidence="5" id="KW-0560">Oxidoreductase</keyword>
<dbReference type="Gene3D" id="3.40.50.720">
    <property type="entry name" value="NAD(P)-binding Rossmann-like Domain"/>
    <property type="match status" value="1"/>
</dbReference>
<evidence type="ECO:0000256" key="1">
    <source>
        <dbReference type="ARBA" id="ARBA00001947"/>
    </source>
</evidence>
<name>A0ABS8P1Q3_9PSEU</name>
<dbReference type="Pfam" id="PF08240">
    <property type="entry name" value="ADH_N"/>
    <property type="match status" value="1"/>
</dbReference>
<comment type="cofactor">
    <cofactor evidence="1">
        <name>Zn(2+)</name>
        <dbReference type="ChEBI" id="CHEBI:29105"/>
    </cofactor>
</comment>
<protein>
    <submittedName>
        <fullName evidence="8">Zinc-binding dehydrogenase</fullName>
    </submittedName>
</protein>
<dbReference type="InterPro" id="IPR013154">
    <property type="entry name" value="ADH-like_N"/>
</dbReference>
<evidence type="ECO:0000256" key="4">
    <source>
        <dbReference type="ARBA" id="ARBA00022833"/>
    </source>
</evidence>
<dbReference type="InterPro" id="IPR036291">
    <property type="entry name" value="NAD(P)-bd_dom_sf"/>
</dbReference>
<accession>A0ABS8P1Q3</accession>
<sequence length="354" mass="36010">MRAWTLERPGDGLRLSELDEPTVRPGGVLLEILAAHVPAYTDVVAAGPRGRVPTPLVLGAGGVGRVLAVADDVLGLAKGDVVAHTVLLSSGDVADPQEVLVGWTGIGGRGEVTPTVTAMQDRWRDGTFAERVVAPKETLVRLPGAEGVPPERLALLGWFAIAAEGLGRSGTTAGDAVAVLGATGQLGGAGVRLALAGCASRVVAVGRNEAVLDRLAALDPRVHPVPLTDRAGTAAGITAGGEVDVVLDALGAVSSPDPTLAGYDALRPGGTMVLIGGVRQDLALPYGDLMHRRLTLRGSWMFPPATLLRVWRTVLGGALDLGSVAVRTVGLDDPAGALELAAETGGEAFVVLAP</sequence>
<comment type="similarity">
    <text evidence="2">Belongs to the zinc-containing alcohol dehydrogenase family.</text>
</comment>
<dbReference type="EMBL" id="JAJNDB010000001">
    <property type="protein sequence ID" value="MCD2192192.1"/>
    <property type="molecule type" value="Genomic_DNA"/>
</dbReference>
<feature type="domain" description="Alcohol dehydrogenase-like N-terminal" evidence="7">
    <location>
        <begin position="25"/>
        <end position="143"/>
    </location>
</feature>
<evidence type="ECO:0000256" key="5">
    <source>
        <dbReference type="ARBA" id="ARBA00023002"/>
    </source>
</evidence>
<dbReference type="PANTHER" id="PTHR43350">
    <property type="entry name" value="NAD-DEPENDENT ALCOHOL DEHYDROGENASE"/>
    <property type="match status" value="1"/>
</dbReference>
<keyword evidence="3" id="KW-0479">Metal-binding</keyword>
<proteinExistence type="inferred from homology"/>
<keyword evidence="9" id="KW-1185">Reference proteome</keyword>
<keyword evidence="4" id="KW-0862">Zinc</keyword>
<gene>
    <name evidence="8" type="ORF">LQ327_02130</name>
</gene>
<feature type="domain" description="Alcohol dehydrogenase-like C-terminal" evidence="6">
    <location>
        <begin position="187"/>
        <end position="307"/>
    </location>
</feature>
<dbReference type="InterPro" id="IPR011032">
    <property type="entry name" value="GroES-like_sf"/>
</dbReference>
<dbReference type="SUPFAM" id="SSF51735">
    <property type="entry name" value="NAD(P)-binding Rossmann-fold domains"/>
    <property type="match status" value="1"/>
</dbReference>
<reference evidence="8 9" key="1">
    <citation type="submission" date="2021-11" db="EMBL/GenBank/DDBJ databases">
        <title>Draft genome sequence of Actinomycetospora sp. SF1 isolated from the rhizosphere soil.</title>
        <authorList>
            <person name="Duangmal K."/>
            <person name="Chantavorakit T."/>
        </authorList>
    </citation>
    <scope>NUCLEOTIDE SEQUENCE [LARGE SCALE GENOMIC DNA]</scope>
    <source>
        <strain evidence="8 9">TBRC 5722</strain>
    </source>
</reference>
<dbReference type="PANTHER" id="PTHR43350:SF17">
    <property type="entry name" value="NAD-DEPENDENT ALCOHOL DEHYDROGENASE"/>
    <property type="match status" value="1"/>
</dbReference>
<dbReference type="Pfam" id="PF00107">
    <property type="entry name" value="ADH_zinc_N"/>
    <property type="match status" value="1"/>
</dbReference>
<organism evidence="8 9">
    <name type="scientific">Actinomycetospora endophytica</name>
    <dbReference type="NCBI Taxonomy" id="2291215"/>
    <lineage>
        <taxon>Bacteria</taxon>
        <taxon>Bacillati</taxon>
        <taxon>Actinomycetota</taxon>
        <taxon>Actinomycetes</taxon>
        <taxon>Pseudonocardiales</taxon>
        <taxon>Pseudonocardiaceae</taxon>
        <taxon>Actinomycetospora</taxon>
    </lineage>
</organism>
<comment type="caution">
    <text evidence="8">The sequence shown here is derived from an EMBL/GenBank/DDBJ whole genome shotgun (WGS) entry which is preliminary data.</text>
</comment>
<evidence type="ECO:0000256" key="2">
    <source>
        <dbReference type="ARBA" id="ARBA00008072"/>
    </source>
</evidence>
<evidence type="ECO:0000259" key="7">
    <source>
        <dbReference type="Pfam" id="PF08240"/>
    </source>
</evidence>
<dbReference type="RefSeq" id="WP_230729881.1">
    <property type="nucleotide sequence ID" value="NZ_JAJNDB010000001.1"/>
</dbReference>
<evidence type="ECO:0000259" key="6">
    <source>
        <dbReference type="Pfam" id="PF00107"/>
    </source>
</evidence>
<evidence type="ECO:0000313" key="9">
    <source>
        <dbReference type="Proteomes" id="UP001199469"/>
    </source>
</evidence>
<dbReference type="Gene3D" id="3.90.180.10">
    <property type="entry name" value="Medium-chain alcohol dehydrogenases, catalytic domain"/>
    <property type="match status" value="1"/>
</dbReference>
<evidence type="ECO:0000313" key="8">
    <source>
        <dbReference type="EMBL" id="MCD2192192.1"/>
    </source>
</evidence>